<dbReference type="PANTHER" id="PTHR13696:SF96">
    <property type="entry name" value="COBQ_COBB_MIND_PARA NUCLEOTIDE BINDING DOMAIN-CONTAINING PROTEIN"/>
    <property type="match status" value="1"/>
</dbReference>
<reference evidence="3" key="1">
    <citation type="submission" date="2017-01" db="EMBL/GenBank/DDBJ databases">
        <authorList>
            <person name="Varghese N."/>
            <person name="Submissions S."/>
        </authorList>
    </citation>
    <scope>NUCLEOTIDE SEQUENCE [LARGE SCALE GENOMIC DNA]</scope>
    <source>
        <strain evidence="3">DSM 17126</strain>
    </source>
</reference>
<name>A0A1N7KMC9_9FLAO</name>
<dbReference type="Pfam" id="PF01656">
    <property type="entry name" value="CbiA"/>
    <property type="match status" value="1"/>
</dbReference>
<feature type="domain" description="CobQ/CobB/MinD/ParA nucleotide binding" evidence="1">
    <location>
        <begin position="5"/>
        <end position="168"/>
    </location>
</feature>
<accession>A0A1N7KMC9</accession>
<dbReference type="OrthoDB" id="978593at2"/>
<evidence type="ECO:0000313" key="2">
    <source>
        <dbReference type="EMBL" id="SIS62721.1"/>
    </source>
</evidence>
<sequence length="195" mass="21394">MPYFILTTHQKGGVGKSTLTYNLAVHLKDKAKVCIVDMDVQGSLSDFKDFSPVPVLSPDKLPELKNSDLDFVFIDTPPYLSNKLPELCSLANVIIIPTKAGVFDVLAIRSTIEIVKQSKGEKKALIVFNMVKPNTSLTEEIKSQLSEYNITVAQTMVSDLVAFSRSALHNGVEDNKKALSQIEALTNEILTVLAI</sequence>
<protein>
    <submittedName>
        <fullName evidence="2">Chromosome partitioning protein</fullName>
    </submittedName>
</protein>
<dbReference type="PANTHER" id="PTHR13696">
    <property type="entry name" value="P-LOOP CONTAINING NUCLEOSIDE TRIPHOSPHATE HYDROLASE"/>
    <property type="match status" value="1"/>
</dbReference>
<proteinExistence type="predicted"/>
<gene>
    <name evidence="2" type="ORF">SAMN05421639_1148</name>
</gene>
<dbReference type="Proteomes" id="UP000186373">
    <property type="component" value="Unassembled WGS sequence"/>
</dbReference>
<dbReference type="Gene3D" id="3.40.50.300">
    <property type="entry name" value="P-loop containing nucleotide triphosphate hydrolases"/>
    <property type="match status" value="1"/>
</dbReference>
<dbReference type="AlphaFoldDB" id="A0A1N7KMC9"/>
<dbReference type="InterPro" id="IPR027417">
    <property type="entry name" value="P-loop_NTPase"/>
</dbReference>
<evidence type="ECO:0000313" key="3">
    <source>
        <dbReference type="Proteomes" id="UP000186373"/>
    </source>
</evidence>
<dbReference type="EMBL" id="FTNY01000014">
    <property type="protein sequence ID" value="SIS62721.1"/>
    <property type="molecule type" value="Genomic_DNA"/>
</dbReference>
<dbReference type="SUPFAM" id="SSF52540">
    <property type="entry name" value="P-loop containing nucleoside triphosphate hydrolases"/>
    <property type="match status" value="1"/>
</dbReference>
<dbReference type="InterPro" id="IPR050678">
    <property type="entry name" value="DNA_Partitioning_ATPase"/>
</dbReference>
<dbReference type="InterPro" id="IPR002586">
    <property type="entry name" value="CobQ/CobB/MinD/ParA_Nub-bd_dom"/>
</dbReference>
<keyword evidence="3" id="KW-1185">Reference proteome</keyword>
<dbReference type="CDD" id="cd02042">
    <property type="entry name" value="ParAB_family"/>
    <property type="match status" value="1"/>
</dbReference>
<dbReference type="PIRSF" id="PIRSF009320">
    <property type="entry name" value="Nuc_binding_HP_1000"/>
    <property type="match status" value="1"/>
</dbReference>
<dbReference type="RefSeq" id="WP_076510763.1">
    <property type="nucleotide sequence ID" value="NZ_FTNY01000014.1"/>
</dbReference>
<organism evidence="2 3">
    <name type="scientific">Chryseobacterium shigense</name>
    <dbReference type="NCBI Taxonomy" id="297244"/>
    <lineage>
        <taxon>Bacteria</taxon>
        <taxon>Pseudomonadati</taxon>
        <taxon>Bacteroidota</taxon>
        <taxon>Flavobacteriia</taxon>
        <taxon>Flavobacteriales</taxon>
        <taxon>Weeksellaceae</taxon>
        <taxon>Chryseobacterium group</taxon>
        <taxon>Chryseobacterium</taxon>
    </lineage>
</organism>
<evidence type="ECO:0000259" key="1">
    <source>
        <dbReference type="Pfam" id="PF01656"/>
    </source>
</evidence>